<reference evidence="2" key="1">
    <citation type="submission" date="2015-12" db="EMBL/GenBank/DDBJ databases">
        <authorList>
            <person name="Lauer A."/>
            <person name="Humrighouse B."/>
            <person name="Loparev V."/>
            <person name="Shewmaker P.L."/>
            <person name="Whitney A.M."/>
            <person name="McLaughlin R.W."/>
        </authorList>
    </citation>
    <scope>NUCLEOTIDE SEQUENCE [LARGE SCALE GENOMIC DNA]</scope>
    <source>
        <strain evidence="2">LMG 26678</strain>
    </source>
</reference>
<dbReference type="InterPro" id="IPR016155">
    <property type="entry name" value="Mopterin_synth/thiamin_S_b"/>
</dbReference>
<protein>
    <recommendedName>
        <fullName evidence="3">Thiamine biosynthesis protein ThiS</fullName>
    </recommendedName>
</protein>
<name>A0A0U2VLV5_9ENTE</name>
<evidence type="ECO:0008006" key="3">
    <source>
        <dbReference type="Google" id="ProtNLM"/>
    </source>
</evidence>
<dbReference type="STRING" id="118060.ATZ35_15195"/>
<evidence type="ECO:0000313" key="2">
    <source>
        <dbReference type="Proteomes" id="UP000067523"/>
    </source>
</evidence>
<dbReference type="Gene3D" id="3.10.20.30">
    <property type="match status" value="1"/>
</dbReference>
<proteinExistence type="predicted"/>
<evidence type="ECO:0000313" key="1">
    <source>
        <dbReference type="EMBL" id="ALS38444.1"/>
    </source>
</evidence>
<dbReference type="InterPro" id="IPR012675">
    <property type="entry name" value="Beta-grasp_dom_sf"/>
</dbReference>
<dbReference type="Proteomes" id="UP000067523">
    <property type="component" value="Chromosome"/>
</dbReference>
<gene>
    <name evidence="1" type="ORF">ATZ35_15195</name>
</gene>
<dbReference type="EMBL" id="CP013655">
    <property type="protein sequence ID" value="ALS38444.1"/>
    <property type="molecule type" value="Genomic_DNA"/>
</dbReference>
<sequence>MDINYLGKKQSFKISNLGEAINNLKGTDEDFKKAFFDQQEELKWNTVFVVNENVVEKNQIFSKELSEDSEVIVLLQLSGG</sequence>
<keyword evidence="2" id="KW-1185">Reference proteome</keyword>
<dbReference type="AlphaFoldDB" id="A0A0U2VLV5"/>
<accession>A0A0U2VLV5</accession>
<organism evidence="1 2">
    <name type="scientific">Enterococcus rotai</name>
    <dbReference type="NCBI Taxonomy" id="118060"/>
    <lineage>
        <taxon>Bacteria</taxon>
        <taxon>Bacillati</taxon>
        <taxon>Bacillota</taxon>
        <taxon>Bacilli</taxon>
        <taxon>Lactobacillales</taxon>
        <taxon>Enterococcaceae</taxon>
        <taxon>Enterococcus</taxon>
    </lineage>
</organism>
<dbReference type="KEGG" id="erx:ATZ35_15195"/>
<dbReference type="SUPFAM" id="SSF54285">
    <property type="entry name" value="MoaD/ThiS"/>
    <property type="match status" value="1"/>
</dbReference>